<protein>
    <submittedName>
        <fullName evidence="1">Uncharacterized protein</fullName>
    </submittedName>
</protein>
<feature type="non-terminal residue" evidence="1">
    <location>
        <position position="1"/>
    </location>
</feature>
<accession>A0ACD3ATD8</accession>
<evidence type="ECO:0000313" key="1">
    <source>
        <dbReference type="EMBL" id="TFK68991.1"/>
    </source>
</evidence>
<keyword evidence="2" id="KW-1185">Reference proteome</keyword>
<reference evidence="1 2" key="1">
    <citation type="journal article" date="2019" name="Nat. Ecol. Evol.">
        <title>Megaphylogeny resolves global patterns of mushroom evolution.</title>
        <authorList>
            <person name="Varga T."/>
            <person name="Krizsan K."/>
            <person name="Foldi C."/>
            <person name="Dima B."/>
            <person name="Sanchez-Garcia M."/>
            <person name="Sanchez-Ramirez S."/>
            <person name="Szollosi G.J."/>
            <person name="Szarkandi J.G."/>
            <person name="Papp V."/>
            <person name="Albert L."/>
            <person name="Andreopoulos W."/>
            <person name="Angelini C."/>
            <person name="Antonin V."/>
            <person name="Barry K.W."/>
            <person name="Bougher N.L."/>
            <person name="Buchanan P."/>
            <person name="Buyck B."/>
            <person name="Bense V."/>
            <person name="Catcheside P."/>
            <person name="Chovatia M."/>
            <person name="Cooper J."/>
            <person name="Damon W."/>
            <person name="Desjardin D."/>
            <person name="Finy P."/>
            <person name="Geml J."/>
            <person name="Haridas S."/>
            <person name="Hughes K."/>
            <person name="Justo A."/>
            <person name="Karasinski D."/>
            <person name="Kautmanova I."/>
            <person name="Kiss B."/>
            <person name="Kocsube S."/>
            <person name="Kotiranta H."/>
            <person name="LaButti K.M."/>
            <person name="Lechner B.E."/>
            <person name="Liimatainen K."/>
            <person name="Lipzen A."/>
            <person name="Lukacs Z."/>
            <person name="Mihaltcheva S."/>
            <person name="Morgado L.N."/>
            <person name="Niskanen T."/>
            <person name="Noordeloos M.E."/>
            <person name="Ohm R.A."/>
            <person name="Ortiz-Santana B."/>
            <person name="Ovrebo C."/>
            <person name="Racz N."/>
            <person name="Riley R."/>
            <person name="Savchenko A."/>
            <person name="Shiryaev A."/>
            <person name="Soop K."/>
            <person name="Spirin V."/>
            <person name="Szebenyi C."/>
            <person name="Tomsovsky M."/>
            <person name="Tulloss R.E."/>
            <person name="Uehling J."/>
            <person name="Grigoriev I.V."/>
            <person name="Vagvolgyi C."/>
            <person name="Papp T."/>
            <person name="Martin F.M."/>
            <person name="Miettinen O."/>
            <person name="Hibbett D.S."/>
            <person name="Nagy L.G."/>
        </authorList>
    </citation>
    <scope>NUCLEOTIDE SEQUENCE [LARGE SCALE GENOMIC DNA]</scope>
    <source>
        <strain evidence="1 2">NL-1719</strain>
    </source>
</reference>
<dbReference type="EMBL" id="ML208339">
    <property type="protein sequence ID" value="TFK68991.1"/>
    <property type="molecule type" value="Genomic_DNA"/>
</dbReference>
<evidence type="ECO:0000313" key="2">
    <source>
        <dbReference type="Proteomes" id="UP000308600"/>
    </source>
</evidence>
<dbReference type="Proteomes" id="UP000308600">
    <property type="component" value="Unassembled WGS sequence"/>
</dbReference>
<organism evidence="1 2">
    <name type="scientific">Pluteus cervinus</name>
    <dbReference type="NCBI Taxonomy" id="181527"/>
    <lineage>
        <taxon>Eukaryota</taxon>
        <taxon>Fungi</taxon>
        <taxon>Dikarya</taxon>
        <taxon>Basidiomycota</taxon>
        <taxon>Agaricomycotina</taxon>
        <taxon>Agaricomycetes</taxon>
        <taxon>Agaricomycetidae</taxon>
        <taxon>Agaricales</taxon>
        <taxon>Pluteineae</taxon>
        <taxon>Pluteaceae</taxon>
        <taxon>Pluteus</taxon>
    </lineage>
</organism>
<name>A0ACD3ATD8_9AGAR</name>
<gene>
    <name evidence="1" type="ORF">BDN72DRAFT_857987</name>
</gene>
<sequence length="221" mass="25174">RIHQHHQCEYHHGQLGYKTSTSPGPLEQGRKGGRGRLDVEEDIEERKGEKVNHVPSHTATDPIGLDYDPIGRPGFTRHSYPLVLQHSFSSVQVATIRSRPHRDLASDVISTADVDHSLRGMNQRMQRDLDEPKNKLNSPQDLWSPFLLSHVSTTDRIHYLRTIRPDFYSLFCPVTLEIKATSLAPDTTPMTSTVLMHLCLDLRVTNAERSLEWELLVLKKS</sequence>
<proteinExistence type="predicted"/>